<dbReference type="EMBL" id="GBRH01232232">
    <property type="protein sequence ID" value="JAD65663.1"/>
    <property type="molecule type" value="Transcribed_RNA"/>
</dbReference>
<protein>
    <submittedName>
        <fullName evidence="2">Uncharacterized protein</fullName>
    </submittedName>
</protein>
<reference evidence="2" key="2">
    <citation type="journal article" date="2015" name="Data Brief">
        <title>Shoot transcriptome of the giant reed, Arundo donax.</title>
        <authorList>
            <person name="Barrero R.A."/>
            <person name="Guerrero F.D."/>
            <person name="Moolhuijzen P."/>
            <person name="Goolsby J.A."/>
            <person name="Tidwell J."/>
            <person name="Bellgard S.E."/>
            <person name="Bellgard M.I."/>
        </authorList>
    </citation>
    <scope>NUCLEOTIDE SEQUENCE</scope>
    <source>
        <tissue evidence="2">Shoot tissue taken approximately 20 cm above the soil surface</tissue>
    </source>
</reference>
<feature type="region of interest" description="Disordered" evidence="1">
    <location>
        <begin position="1"/>
        <end position="28"/>
    </location>
</feature>
<evidence type="ECO:0000313" key="2">
    <source>
        <dbReference type="EMBL" id="JAD65663.1"/>
    </source>
</evidence>
<accession>A0A0A9BU03</accession>
<evidence type="ECO:0000256" key="1">
    <source>
        <dbReference type="SAM" id="MobiDB-lite"/>
    </source>
</evidence>
<dbReference type="AlphaFoldDB" id="A0A0A9BU03"/>
<organism evidence="2">
    <name type="scientific">Arundo donax</name>
    <name type="common">Giant reed</name>
    <name type="synonym">Donax arundinaceus</name>
    <dbReference type="NCBI Taxonomy" id="35708"/>
    <lineage>
        <taxon>Eukaryota</taxon>
        <taxon>Viridiplantae</taxon>
        <taxon>Streptophyta</taxon>
        <taxon>Embryophyta</taxon>
        <taxon>Tracheophyta</taxon>
        <taxon>Spermatophyta</taxon>
        <taxon>Magnoliopsida</taxon>
        <taxon>Liliopsida</taxon>
        <taxon>Poales</taxon>
        <taxon>Poaceae</taxon>
        <taxon>PACMAD clade</taxon>
        <taxon>Arundinoideae</taxon>
        <taxon>Arundineae</taxon>
        <taxon>Arundo</taxon>
    </lineage>
</organism>
<name>A0A0A9BU03_ARUDO</name>
<sequence length="28" mass="3195">MVPRTSLAPQTRPRTNPMPFSLGHCRSR</sequence>
<proteinExistence type="predicted"/>
<reference evidence="2" key="1">
    <citation type="submission" date="2014-09" db="EMBL/GenBank/DDBJ databases">
        <authorList>
            <person name="Magalhaes I.L.F."/>
            <person name="Oliveira U."/>
            <person name="Santos F.R."/>
            <person name="Vidigal T.H.D.A."/>
            <person name="Brescovit A.D."/>
            <person name="Santos A.J."/>
        </authorList>
    </citation>
    <scope>NUCLEOTIDE SEQUENCE</scope>
    <source>
        <tissue evidence="2">Shoot tissue taken approximately 20 cm above the soil surface</tissue>
    </source>
</reference>